<protein>
    <submittedName>
        <fullName evidence="15">Potassium channel subfamily T member 2-like</fullName>
    </submittedName>
</protein>
<evidence type="ECO:0000313" key="15">
    <source>
        <dbReference type="RefSeq" id="XP_011313551.1"/>
    </source>
</evidence>
<dbReference type="PANTHER" id="PTHR10027:SF10">
    <property type="entry name" value="SLOWPOKE 2, ISOFORM D"/>
    <property type="match status" value="1"/>
</dbReference>
<keyword evidence="5" id="KW-0631">Potassium channel</keyword>
<keyword evidence="14" id="KW-1185">Reference proteome</keyword>
<evidence type="ECO:0000256" key="10">
    <source>
        <dbReference type="ARBA" id="ARBA00023303"/>
    </source>
</evidence>
<evidence type="ECO:0000256" key="2">
    <source>
        <dbReference type="ARBA" id="ARBA00022448"/>
    </source>
</evidence>
<dbReference type="GO" id="GO:0005886">
    <property type="term" value="C:plasma membrane"/>
    <property type="evidence" value="ECO:0007669"/>
    <property type="project" value="TreeGrafter"/>
</dbReference>
<evidence type="ECO:0000256" key="8">
    <source>
        <dbReference type="ARBA" id="ARBA00023065"/>
    </source>
</evidence>
<evidence type="ECO:0000256" key="5">
    <source>
        <dbReference type="ARBA" id="ARBA00022826"/>
    </source>
</evidence>
<feature type="non-terminal residue" evidence="15">
    <location>
        <position position="381"/>
    </location>
</feature>
<dbReference type="Pfam" id="PF03493">
    <property type="entry name" value="BK_channel_a"/>
    <property type="match status" value="1"/>
</dbReference>
<dbReference type="KEGG" id="fas:105273013"/>
<dbReference type="InterPro" id="IPR003929">
    <property type="entry name" value="K_chnl_BK_asu"/>
</dbReference>
<feature type="domain" description="Calcium-activated potassium channel BK alpha subunit" evidence="12">
    <location>
        <begin position="114"/>
        <end position="208"/>
    </location>
</feature>
<dbReference type="SUPFAM" id="SSF81324">
    <property type="entry name" value="Voltage-gated potassium channels"/>
    <property type="match status" value="1"/>
</dbReference>
<keyword evidence="8" id="KW-0406">Ion transport</keyword>
<dbReference type="Gene3D" id="1.10.287.70">
    <property type="match status" value="1"/>
</dbReference>
<keyword evidence="4" id="KW-0812">Transmembrane</keyword>
<evidence type="ECO:0000256" key="4">
    <source>
        <dbReference type="ARBA" id="ARBA00022692"/>
    </source>
</evidence>
<dbReference type="GeneID" id="105273013"/>
<keyword evidence="9" id="KW-0472">Membrane</keyword>
<evidence type="ECO:0000259" key="12">
    <source>
        <dbReference type="Pfam" id="PF03493"/>
    </source>
</evidence>
<keyword evidence="3" id="KW-0633">Potassium transport</keyword>
<dbReference type="RefSeq" id="XP_011313551.1">
    <property type="nucleotide sequence ID" value="XM_011315249.1"/>
</dbReference>
<evidence type="ECO:0000259" key="13">
    <source>
        <dbReference type="Pfam" id="PF07885"/>
    </source>
</evidence>
<feature type="domain" description="Potassium channel" evidence="13">
    <location>
        <begin position="20"/>
        <end position="67"/>
    </location>
</feature>
<dbReference type="GO" id="GO:0015271">
    <property type="term" value="F:outward rectifier potassium channel activity"/>
    <property type="evidence" value="ECO:0007669"/>
    <property type="project" value="TreeGrafter"/>
</dbReference>
<dbReference type="Proteomes" id="UP000694866">
    <property type="component" value="Unplaced"/>
</dbReference>
<dbReference type="InterPro" id="IPR047871">
    <property type="entry name" value="K_chnl_Slo-like"/>
</dbReference>
<evidence type="ECO:0000256" key="7">
    <source>
        <dbReference type="ARBA" id="ARBA00022989"/>
    </source>
</evidence>
<keyword evidence="7" id="KW-1133">Transmembrane helix</keyword>
<dbReference type="GO" id="GO:0005228">
    <property type="term" value="F:intracellular sodium-activated potassium channel activity"/>
    <property type="evidence" value="ECO:0007669"/>
    <property type="project" value="TreeGrafter"/>
</dbReference>
<evidence type="ECO:0000256" key="9">
    <source>
        <dbReference type="ARBA" id="ARBA00023136"/>
    </source>
</evidence>
<evidence type="ECO:0000256" key="1">
    <source>
        <dbReference type="ARBA" id="ARBA00004141"/>
    </source>
</evidence>
<evidence type="ECO:0000256" key="6">
    <source>
        <dbReference type="ARBA" id="ARBA00022958"/>
    </source>
</evidence>
<feature type="region of interest" description="Disordered" evidence="11">
    <location>
        <begin position="256"/>
        <end position="289"/>
    </location>
</feature>
<keyword evidence="2" id="KW-0813">Transport</keyword>
<evidence type="ECO:0000256" key="3">
    <source>
        <dbReference type="ARBA" id="ARBA00022538"/>
    </source>
</evidence>
<feature type="region of interest" description="Disordered" evidence="11">
    <location>
        <begin position="310"/>
        <end position="354"/>
    </location>
</feature>
<feature type="non-terminal residue" evidence="15">
    <location>
        <position position="1"/>
    </location>
</feature>
<keyword evidence="10" id="KW-0407">Ion channel</keyword>
<name>A0A9R1TR70_9HYME</name>
<proteinExistence type="predicted"/>
<organism evidence="14 15">
    <name type="scientific">Fopius arisanus</name>
    <dbReference type="NCBI Taxonomy" id="64838"/>
    <lineage>
        <taxon>Eukaryota</taxon>
        <taxon>Metazoa</taxon>
        <taxon>Ecdysozoa</taxon>
        <taxon>Arthropoda</taxon>
        <taxon>Hexapoda</taxon>
        <taxon>Insecta</taxon>
        <taxon>Pterygota</taxon>
        <taxon>Neoptera</taxon>
        <taxon>Endopterygota</taxon>
        <taxon>Hymenoptera</taxon>
        <taxon>Apocrita</taxon>
        <taxon>Ichneumonoidea</taxon>
        <taxon>Braconidae</taxon>
        <taxon>Opiinae</taxon>
        <taxon>Fopius</taxon>
    </lineage>
</organism>
<comment type="subcellular location">
    <subcellularLocation>
        <location evidence="1">Membrane</location>
        <topology evidence="1">Multi-pass membrane protein</topology>
    </subcellularLocation>
</comment>
<dbReference type="OrthoDB" id="257992at2759"/>
<sequence length="381" mass="41988">TWINVLNFSVCGIQHFQRAGHRHLNLFQSTYFVVVTFSTVGYGDFVPDIWPSQLYMVCMICVALIVLPTQYADKTAADEHTILRSWAVKDFAPNVPQYVQIFRPENKLHVKFAEHVVCEDEFKYALLANNCTCPGASTLVTLLLHTSRGQEGQQSQEEWHRLYGKCSGNEIYHITLGDSRFFGEYEGKSFTYASFHSHRKYGVALVAVRPAELPEFYEDTILLNPGPRHIMKKTDTCYYMSITKEENSAFVVANNQDKSSDPSQVVVDNKGDTSTTQMGNASGPGTGATTLTTPTTLSATVAAGSGGNGTIGIGDSQHRRYSNGFKSSYDRTHEASESVSPGKPRILVPSPGAPPPPQVILQVLPSTPTLQHHNLLASDVH</sequence>
<dbReference type="PANTHER" id="PTHR10027">
    <property type="entry name" value="CALCIUM-ACTIVATED POTASSIUM CHANNEL ALPHA CHAIN"/>
    <property type="match status" value="1"/>
</dbReference>
<accession>A0A9R1TR70</accession>
<gene>
    <name evidence="15" type="primary">LOC105273013</name>
</gene>
<evidence type="ECO:0000256" key="11">
    <source>
        <dbReference type="SAM" id="MobiDB-lite"/>
    </source>
</evidence>
<dbReference type="Pfam" id="PF07885">
    <property type="entry name" value="Ion_trans_2"/>
    <property type="match status" value="1"/>
</dbReference>
<reference evidence="15" key="1">
    <citation type="submission" date="2025-08" db="UniProtKB">
        <authorList>
            <consortium name="RefSeq"/>
        </authorList>
    </citation>
    <scope>IDENTIFICATION</scope>
    <source>
        <strain evidence="15">USDA-PBARC FA_bdor</strain>
        <tissue evidence="15">Whole organism</tissue>
    </source>
</reference>
<dbReference type="InterPro" id="IPR013099">
    <property type="entry name" value="K_chnl_dom"/>
</dbReference>
<evidence type="ECO:0000313" key="14">
    <source>
        <dbReference type="Proteomes" id="UP000694866"/>
    </source>
</evidence>
<keyword evidence="6" id="KW-0630">Potassium</keyword>
<dbReference type="AlphaFoldDB" id="A0A9R1TR70"/>